<evidence type="ECO:0000313" key="1">
    <source>
        <dbReference type="EMBL" id="EKG09495.1"/>
    </source>
</evidence>
<evidence type="ECO:0000313" key="2">
    <source>
        <dbReference type="Proteomes" id="UP000007129"/>
    </source>
</evidence>
<dbReference type="PANTHER" id="PTHR47654">
    <property type="entry name" value="ZN(II)2CYS6 TRANSCRIPTION FACTOR (EUROFUNG)-RELATED"/>
    <property type="match status" value="1"/>
</dbReference>
<proteinExistence type="predicted"/>
<dbReference type="VEuPathDB" id="FungiDB:MPH_13455"/>
<dbReference type="AlphaFoldDB" id="K2RYJ3"/>
<dbReference type="InterPro" id="IPR053230">
    <property type="entry name" value="Trans_reg_galc"/>
</dbReference>
<name>K2RYJ3_MACPH</name>
<dbReference type="OrthoDB" id="5296287at2759"/>
<dbReference type="Proteomes" id="UP000007129">
    <property type="component" value="Unassembled WGS sequence"/>
</dbReference>
<dbReference type="HOGENOM" id="CLU_1635733_0_0_1"/>
<gene>
    <name evidence="1" type="ORF">MPH_13455</name>
</gene>
<sequence length="162" mass="18819">MDQANLLVGCYMESVHDFFLLLTRQSLLMQSEDPAETFEQSRTVINLVFAVAAKFSHLVHAPWRGDDGDHLVHHIHALKLSPVIDSILVVPGLERIQIIGISITWQRFLEETAPLNHEINQWYHFLPTQHRLILGTDQRDYQPTRERIILGFCYYNSKMLLN</sequence>
<dbReference type="EMBL" id="AHHD01000640">
    <property type="protein sequence ID" value="EKG09495.1"/>
    <property type="molecule type" value="Genomic_DNA"/>
</dbReference>
<comment type="caution">
    <text evidence="1">The sequence shown here is derived from an EMBL/GenBank/DDBJ whole genome shotgun (WGS) entry which is preliminary data.</text>
</comment>
<dbReference type="PANTHER" id="PTHR47654:SF5">
    <property type="entry name" value="TRANSCRIPTION FACTOR DOMAIN-CONTAINING PROTEIN"/>
    <property type="match status" value="1"/>
</dbReference>
<organism evidence="1 2">
    <name type="scientific">Macrophomina phaseolina (strain MS6)</name>
    <name type="common">Charcoal rot fungus</name>
    <dbReference type="NCBI Taxonomy" id="1126212"/>
    <lineage>
        <taxon>Eukaryota</taxon>
        <taxon>Fungi</taxon>
        <taxon>Dikarya</taxon>
        <taxon>Ascomycota</taxon>
        <taxon>Pezizomycotina</taxon>
        <taxon>Dothideomycetes</taxon>
        <taxon>Dothideomycetes incertae sedis</taxon>
        <taxon>Botryosphaeriales</taxon>
        <taxon>Botryosphaeriaceae</taxon>
        <taxon>Macrophomina</taxon>
    </lineage>
</organism>
<accession>K2RYJ3</accession>
<protein>
    <submittedName>
        <fullName evidence="1">C6 transcription factor</fullName>
    </submittedName>
</protein>
<reference evidence="1 2" key="1">
    <citation type="journal article" date="2012" name="BMC Genomics">
        <title>Tools to kill: Genome of one of the most destructive plant pathogenic fungi Macrophomina phaseolina.</title>
        <authorList>
            <person name="Islam M.S."/>
            <person name="Haque M.S."/>
            <person name="Islam M.M."/>
            <person name="Emdad E.M."/>
            <person name="Halim A."/>
            <person name="Hossen Q.M.M."/>
            <person name="Hossain M.Z."/>
            <person name="Ahmed B."/>
            <person name="Rahim S."/>
            <person name="Rahman M.S."/>
            <person name="Alam M.M."/>
            <person name="Hou S."/>
            <person name="Wan X."/>
            <person name="Saito J.A."/>
            <person name="Alam M."/>
        </authorList>
    </citation>
    <scope>NUCLEOTIDE SEQUENCE [LARGE SCALE GENOMIC DNA]</scope>
    <source>
        <strain evidence="1 2">MS6</strain>
    </source>
</reference>
<dbReference type="InParanoid" id="K2RYJ3"/>